<keyword evidence="4" id="KW-1185">Reference proteome</keyword>
<feature type="transmembrane region" description="Helical" evidence="1">
    <location>
        <begin position="285"/>
        <end position="304"/>
    </location>
</feature>
<reference evidence="3 4" key="1">
    <citation type="submission" date="2020-08" db="EMBL/GenBank/DDBJ databases">
        <title>Plant Genome Project.</title>
        <authorList>
            <person name="Zhang R.-G."/>
        </authorList>
    </citation>
    <scope>NUCLEOTIDE SEQUENCE [LARGE SCALE GENOMIC DNA]</scope>
    <source>
        <tissue evidence="3">Rhizome</tissue>
    </source>
</reference>
<proteinExistence type="predicted"/>
<dbReference type="PANTHER" id="PTHR43592">
    <property type="entry name" value="CAAX AMINO TERMINAL PROTEASE"/>
    <property type="match status" value="1"/>
</dbReference>
<feature type="domain" description="CAAX prenyl protease 2/Lysostaphin resistance protein A-like" evidence="2">
    <location>
        <begin position="308"/>
        <end position="395"/>
    </location>
</feature>
<dbReference type="AlphaFoldDB" id="A0A8J5LIB7"/>
<dbReference type="InterPro" id="IPR003675">
    <property type="entry name" value="Rce1/LyrA-like_dom"/>
</dbReference>
<evidence type="ECO:0000313" key="4">
    <source>
        <dbReference type="Proteomes" id="UP000734854"/>
    </source>
</evidence>
<dbReference type="EMBL" id="JACMSC010000008">
    <property type="protein sequence ID" value="KAG6512818.1"/>
    <property type="molecule type" value="Genomic_DNA"/>
</dbReference>
<dbReference type="PANTHER" id="PTHR43592:SF7">
    <property type="entry name" value="CAAX AMINO TERMINAL PROTEASE FAMILY PROTEIN"/>
    <property type="match status" value="1"/>
</dbReference>
<feature type="transmembrane region" description="Helical" evidence="1">
    <location>
        <begin position="201"/>
        <end position="219"/>
    </location>
</feature>
<dbReference type="Pfam" id="PF02517">
    <property type="entry name" value="Rce1-like"/>
    <property type="match status" value="1"/>
</dbReference>
<dbReference type="Proteomes" id="UP000734854">
    <property type="component" value="Unassembled WGS sequence"/>
</dbReference>
<feature type="transmembrane region" description="Helical" evidence="1">
    <location>
        <begin position="245"/>
        <end position="265"/>
    </location>
</feature>
<evidence type="ECO:0000313" key="3">
    <source>
        <dbReference type="EMBL" id="KAG6512818.1"/>
    </source>
</evidence>
<name>A0A8J5LIB7_ZINOF</name>
<keyword evidence="1" id="KW-0472">Membrane</keyword>
<protein>
    <recommendedName>
        <fullName evidence="2">CAAX prenyl protease 2/Lysostaphin resistance protein A-like domain-containing protein</fullName>
    </recommendedName>
</protein>
<sequence length="411" mass="44984">MPVRVYVQKATAPSPMATNISPARVHSTAIGRRRCYLVANSRGLRYSEVAISTLSACLMMREASSFPLPRSSSRLLSPSPKLPSLVQFWSSFRLSLDQLLLDGRDLLASRKCCHSPFPGTKFLSTSICCGHGLQLKVFASGKSEKKFRKDGKSSKTFPIKELPLKELKRIPNEVPSDDKANFTSSTKVSADKYPSPRRHQVLQACIGTSCLLLALGAILRQLTHLASAEGWAVVNPSGLSFDFEMWHLELILALVILISSSRYILLKTWPDFSKSSEAANQQFCVLLLFDLFPSDGTGLVVILSSLEPLDYVLVAFLPGISEELLFRGALLPLFGLNWMSSLLVGAIFGVLHLGGGRRYSYAIWATCVGFAYGLAAIISSSIIVPMASHSLNNLVGGLLWRITSVSKKQDE</sequence>
<keyword evidence="1" id="KW-1133">Transmembrane helix</keyword>
<feature type="transmembrane region" description="Helical" evidence="1">
    <location>
        <begin position="363"/>
        <end position="384"/>
    </location>
</feature>
<evidence type="ECO:0000256" key="1">
    <source>
        <dbReference type="SAM" id="Phobius"/>
    </source>
</evidence>
<gene>
    <name evidence="3" type="ORF">ZIOFF_030952</name>
</gene>
<keyword evidence="1" id="KW-0812">Transmembrane</keyword>
<feature type="transmembrane region" description="Helical" evidence="1">
    <location>
        <begin position="324"/>
        <end position="351"/>
    </location>
</feature>
<evidence type="ECO:0000259" key="2">
    <source>
        <dbReference type="Pfam" id="PF02517"/>
    </source>
</evidence>
<comment type="caution">
    <text evidence="3">The sequence shown here is derived from an EMBL/GenBank/DDBJ whole genome shotgun (WGS) entry which is preliminary data.</text>
</comment>
<dbReference type="GO" id="GO:0080120">
    <property type="term" value="P:CAAX-box protein maturation"/>
    <property type="evidence" value="ECO:0007669"/>
    <property type="project" value="UniProtKB-ARBA"/>
</dbReference>
<accession>A0A8J5LIB7</accession>
<organism evidence="3 4">
    <name type="scientific">Zingiber officinale</name>
    <name type="common">Ginger</name>
    <name type="synonym">Amomum zingiber</name>
    <dbReference type="NCBI Taxonomy" id="94328"/>
    <lineage>
        <taxon>Eukaryota</taxon>
        <taxon>Viridiplantae</taxon>
        <taxon>Streptophyta</taxon>
        <taxon>Embryophyta</taxon>
        <taxon>Tracheophyta</taxon>
        <taxon>Spermatophyta</taxon>
        <taxon>Magnoliopsida</taxon>
        <taxon>Liliopsida</taxon>
        <taxon>Zingiberales</taxon>
        <taxon>Zingiberaceae</taxon>
        <taxon>Zingiber</taxon>
    </lineage>
</organism>
<dbReference type="GO" id="GO:0004175">
    <property type="term" value="F:endopeptidase activity"/>
    <property type="evidence" value="ECO:0007669"/>
    <property type="project" value="UniProtKB-ARBA"/>
</dbReference>